<protein>
    <recommendedName>
        <fullName evidence="2">Carboxylesterase type B domain-containing protein</fullName>
    </recommendedName>
</protein>
<dbReference type="Gene3D" id="3.40.50.1820">
    <property type="entry name" value="alpha/beta hydrolase"/>
    <property type="match status" value="1"/>
</dbReference>
<sequence>MLVLTLFLLLPSFSFSSPVLSSSIGKLVGTWQENGTVAAFLGVPFAQFDRRFRYALPPTNTSSSHIVTSYSPACPQKCSNVPKALCPVHTSETDCLTLNLFVPASAVHRTPSSAPSPLLDTMIFIAGGGYKFEASSSCLYSGAPLVLAEHRAVISFNYRTGVLGFAAGSAVDDNVGLDDQRQAIAFIRQNAQAWSLNTSAFTLFGQSAGAASLAASLASTDPMPAHAVILESVPWGLKFSTKEEATETTNRAMAAGNCSSIECLQALPVDVMVEVGASIKHVEPFPPWRLHSQNALAWQPFLTPSLPDQPVVALSRAMARAPGSPSQPLLVLGSNTDDGLWFVRDAVHRTLNTEEALAFLALIFNTSVATQLLDLYKPLIDEPVSASYDWRLSLERMVTHYIFACPARAVARARGGFLYRFDQLDEAGAKAFFGSTKSYCYDAVCHGMELPFVFGTQDVCNLPGSPSLDALSRQMMHTWASTTASDTPVLNASLAWLPASPATGSNLRFADDSSGGIAMENAYASLCDYWDTIGYGVY</sequence>
<organism evidence="3">
    <name type="scientific">Sexangularia sp. CB-2014</name>
    <dbReference type="NCBI Taxonomy" id="1486929"/>
    <lineage>
        <taxon>Eukaryota</taxon>
        <taxon>Amoebozoa</taxon>
        <taxon>Tubulinea</taxon>
        <taxon>Elardia</taxon>
        <taxon>Arcellinida</taxon>
        <taxon>Arcellinida incertae sedis</taxon>
        <taxon>Sexangularia</taxon>
    </lineage>
</organism>
<gene>
    <name evidence="3" type="ORF">SSP0437_LOCUS5079</name>
</gene>
<dbReference type="PANTHER" id="PTHR45570:SF2">
    <property type="entry name" value="ACETYLCHOLINESTERASE 1-LIKE"/>
    <property type="match status" value="1"/>
</dbReference>
<dbReference type="AlphaFoldDB" id="A0A7S1VC45"/>
<dbReference type="InterPro" id="IPR002018">
    <property type="entry name" value="CarbesteraseB"/>
</dbReference>
<feature type="domain" description="Carboxylesterase type B" evidence="2">
    <location>
        <begin position="17"/>
        <end position="514"/>
    </location>
</feature>
<dbReference type="EMBL" id="HBGL01006628">
    <property type="protein sequence ID" value="CAD9294825.1"/>
    <property type="molecule type" value="Transcribed_RNA"/>
</dbReference>
<evidence type="ECO:0000256" key="1">
    <source>
        <dbReference type="SAM" id="SignalP"/>
    </source>
</evidence>
<keyword evidence="1" id="KW-0732">Signal</keyword>
<evidence type="ECO:0000259" key="2">
    <source>
        <dbReference type="Pfam" id="PF00135"/>
    </source>
</evidence>
<name>A0A7S1VC45_9EUKA</name>
<dbReference type="InterPro" id="IPR029058">
    <property type="entry name" value="AB_hydrolase_fold"/>
</dbReference>
<feature type="signal peptide" evidence="1">
    <location>
        <begin position="1"/>
        <end position="16"/>
    </location>
</feature>
<dbReference type="Pfam" id="PF00135">
    <property type="entry name" value="COesterase"/>
    <property type="match status" value="1"/>
</dbReference>
<feature type="chain" id="PRO_5031036276" description="Carboxylesterase type B domain-containing protein" evidence="1">
    <location>
        <begin position="17"/>
        <end position="538"/>
    </location>
</feature>
<accession>A0A7S1VC45</accession>
<proteinExistence type="predicted"/>
<evidence type="ECO:0000313" key="3">
    <source>
        <dbReference type="EMBL" id="CAD9294825.1"/>
    </source>
</evidence>
<reference evidence="3" key="1">
    <citation type="submission" date="2021-01" db="EMBL/GenBank/DDBJ databases">
        <authorList>
            <person name="Corre E."/>
            <person name="Pelletier E."/>
            <person name="Niang G."/>
            <person name="Scheremetjew M."/>
            <person name="Finn R."/>
            <person name="Kale V."/>
            <person name="Holt S."/>
            <person name="Cochrane G."/>
            <person name="Meng A."/>
            <person name="Brown T."/>
            <person name="Cohen L."/>
        </authorList>
    </citation>
    <scope>NUCLEOTIDE SEQUENCE</scope>
    <source>
        <strain evidence="3">ATCC 50979</strain>
    </source>
</reference>
<dbReference type="SUPFAM" id="SSF53474">
    <property type="entry name" value="alpha/beta-Hydrolases"/>
    <property type="match status" value="1"/>
</dbReference>
<dbReference type="PANTHER" id="PTHR45570">
    <property type="entry name" value="CARBOXYLIC ESTER HYDROLASE"/>
    <property type="match status" value="1"/>
</dbReference>